<dbReference type="Pfam" id="PF13515">
    <property type="entry name" value="FUSC_2"/>
    <property type="match status" value="1"/>
</dbReference>
<dbReference type="GO" id="GO:0016020">
    <property type="term" value="C:membrane"/>
    <property type="evidence" value="ECO:0007669"/>
    <property type="project" value="UniProtKB-SubCell"/>
</dbReference>
<evidence type="ECO:0000256" key="4">
    <source>
        <dbReference type="ARBA" id="ARBA00023136"/>
    </source>
</evidence>
<evidence type="ECO:0000256" key="3">
    <source>
        <dbReference type="ARBA" id="ARBA00022989"/>
    </source>
</evidence>
<sequence length="356" mass="36910">MHTSLLGRAAAGGLAVAQRLRAALWPITQTSVAASLAWYLTHDVLAHPQPFFAPISAVVCMSATNVLRARRATQMIVGVALGIVLGAGVHAVLGAGPLAMGVAVLISLSVAVLIARGFIAQGLMFVNQTAVSSVLVLVFAPTGGVVAERLFDSLIGGGLALVFAMLLFPADPVGMLCAARAEVLTALHDTLAAAATAVNDPDRAGPDWPLSAFDRLHHQLSGLIEARATAVLVSRRAPRRWAARAAIRDVDLQSARLGMLVSCVVQLTRAITRLGAAEVPQSVRGALADLAAGTALADEDPATAAEHAAAARRQAVDLQARARSRSEVVLADIVHVCADDLQQVIERPHGQPSGSR</sequence>
<accession>A0A7I7MQG5</accession>
<dbReference type="KEGG" id="mshj:MSHI_19280"/>
<dbReference type="OrthoDB" id="5198202at2"/>
<keyword evidence="4" id="KW-0472">Membrane</keyword>
<proteinExistence type="predicted"/>
<dbReference type="InterPro" id="IPR049453">
    <property type="entry name" value="Memb_transporter_dom"/>
</dbReference>
<name>A0A7I7MQG5_9MYCO</name>
<dbReference type="EMBL" id="AP022575">
    <property type="protein sequence ID" value="BBX74022.1"/>
    <property type="molecule type" value="Genomic_DNA"/>
</dbReference>
<comment type="subcellular location">
    <subcellularLocation>
        <location evidence="1">Membrane</location>
        <topology evidence="1">Multi-pass membrane protein</topology>
    </subcellularLocation>
</comment>
<dbReference type="Proteomes" id="UP000467236">
    <property type="component" value="Chromosome"/>
</dbReference>
<dbReference type="AlphaFoldDB" id="A0A7I7MQG5"/>
<gene>
    <name evidence="5" type="ORF">MSHI_19280</name>
</gene>
<evidence type="ECO:0000256" key="1">
    <source>
        <dbReference type="ARBA" id="ARBA00004141"/>
    </source>
</evidence>
<dbReference type="RefSeq" id="WP_083047479.1">
    <property type="nucleotide sequence ID" value="NZ_AP022575.1"/>
</dbReference>
<evidence type="ECO:0000313" key="6">
    <source>
        <dbReference type="Proteomes" id="UP000467236"/>
    </source>
</evidence>
<evidence type="ECO:0000256" key="2">
    <source>
        <dbReference type="ARBA" id="ARBA00022692"/>
    </source>
</evidence>
<keyword evidence="6" id="KW-1185">Reference proteome</keyword>
<evidence type="ECO:0000313" key="5">
    <source>
        <dbReference type="EMBL" id="BBX74022.1"/>
    </source>
</evidence>
<keyword evidence="2" id="KW-0812">Transmembrane</keyword>
<protein>
    <submittedName>
        <fullName evidence="5">Uncharacterized protein</fullName>
    </submittedName>
</protein>
<reference evidence="5 6" key="1">
    <citation type="journal article" date="2019" name="Emerg. Microbes Infect.">
        <title>Comprehensive subspecies identification of 175 nontuberculous mycobacteria species based on 7547 genomic profiles.</title>
        <authorList>
            <person name="Matsumoto Y."/>
            <person name="Kinjo T."/>
            <person name="Motooka D."/>
            <person name="Nabeya D."/>
            <person name="Jung N."/>
            <person name="Uechi K."/>
            <person name="Horii T."/>
            <person name="Iida T."/>
            <person name="Fujita J."/>
            <person name="Nakamura S."/>
        </authorList>
    </citation>
    <scope>NUCLEOTIDE SEQUENCE [LARGE SCALE GENOMIC DNA]</scope>
    <source>
        <strain evidence="5 6">JCM 14233</strain>
    </source>
</reference>
<organism evidence="5 6">
    <name type="scientific">Mycobacterium shinjukuense</name>
    <dbReference type="NCBI Taxonomy" id="398694"/>
    <lineage>
        <taxon>Bacteria</taxon>
        <taxon>Bacillati</taxon>
        <taxon>Actinomycetota</taxon>
        <taxon>Actinomycetes</taxon>
        <taxon>Mycobacteriales</taxon>
        <taxon>Mycobacteriaceae</taxon>
        <taxon>Mycobacterium</taxon>
    </lineage>
</organism>
<keyword evidence="3" id="KW-1133">Transmembrane helix</keyword>